<protein>
    <submittedName>
        <fullName evidence="1">Uncharacterized protein</fullName>
    </submittedName>
</protein>
<sequence>MGVLTMGVSSLLRLCRQDHGLLPMYHMSAVSLVSSTRLDSSSIPRPRYLIFSLACLHPSRQRTCQQSEQNWSWPDDTRTVCIRHSNLSIPHLDVSLAIDPVQTLWQSNSTRPKHGHRQRIRFHRLYVSWVSSTIRRQTKQALDEHRCVIVATITLARNSFVSQVIHQFDRYGWI</sequence>
<dbReference type="InParanoid" id="A0A1J7ICH4"/>
<dbReference type="AlphaFoldDB" id="A0A1J7ICH4"/>
<evidence type="ECO:0000313" key="2">
    <source>
        <dbReference type="Proteomes" id="UP000182658"/>
    </source>
</evidence>
<proteinExistence type="predicted"/>
<keyword evidence="2" id="KW-1185">Reference proteome</keyword>
<reference evidence="1 2" key="1">
    <citation type="submission" date="2016-10" db="EMBL/GenBank/DDBJ databases">
        <title>Draft genome sequence of Coniochaeta ligniaria NRRL30616, a lignocellulolytic fungus for bioabatement of inhibitors in plant biomass hydrolysates.</title>
        <authorList>
            <consortium name="DOE Joint Genome Institute"/>
            <person name="Jimenez D.J."/>
            <person name="Hector R.E."/>
            <person name="Riley R."/>
            <person name="Sun H."/>
            <person name="Grigoriev I.V."/>
            <person name="Van Elsas J.D."/>
            <person name="Nichols N.N."/>
        </authorList>
    </citation>
    <scope>NUCLEOTIDE SEQUENCE [LARGE SCALE GENOMIC DNA]</scope>
    <source>
        <strain evidence="1 2">NRRL 30616</strain>
    </source>
</reference>
<gene>
    <name evidence="1" type="ORF">CONLIGDRAFT_83340</name>
</gene>
<dbReference type="Proteomes" id="UP000182658">
    <property type="component" value="Unassembled WGS sequence"/>
</dbReference>
<name>A0A1J7ICH4_9PEZI</name>
<evidence type="ECO:0000313" key="1">
    <source>
        <dbReference type="EMBL" id="OIW25158.1"/>
    </source>
</evidence>
<dbReference type="EMBL" id="KV875102">
    <property type="protein sequence ID" value="OIW25158.1"/>
    <property type="molecule type" value="Genomic_DNA"/>
</dbReference>
<organism evidence="1 2">
    <name type="scientific">Coniochaeta ligniaria NRRL 30616</name>
    <dbReference type="NCBI Taxonomy" id="1408157"/>
    <lineage>
        <taxon>Eukaryota</taxon>
        <taxon>Fungi</taxon>
        <taxon>Dikarya</taxon>
        <taxon>Ascomycota</taxon>
        <taxon>Pezizomycotina</taxon>
        <taxon>Sordariomycetes</taxon>
        <taxon>Sordariomycetidae</taxon>
        <taxon>Coniochaetales</taxon>
        <taxon>Coniochaetaceae</taxon>
        <taxon>Coniochaeta</taxon>
    </lineage>
</organism>
<accession>A0A1J7ICH4</accession>